<feature type="repeat" description="PPR" evidence="2">
    <location>
        <begin position="276"/>
        <end position="310"/>
    </location>
</feature>
<accession>A0A8X7W534</accession>
<keyword evidence="1" id="KW-0677">Repeat</keyword>
<dbReference type="Pfam" id="PF20431">
    <property type="entry name" value="E_motif"/>
    <property type="match status" value="1"/>
</dbReference>
<dbReference type="PANTHER" id="PTHR47926:SF344">
    <property type="entry name" value="OS07G0636900 PROTEIN"/>
    <property type="match status" value="1"/>
</dbReference>
<sequence length="558" mass="62208">MLPVNRTNALLTILTQIKALHHTQQVHAKVIVHGLEEEVVLGSSLTNSYIQSNRLDFAAASFDRIPPRNRNRYSWNTILSGHSKSKNHGETLRLYNRMRRSCDGGGVDSFNLVFAIKACVGLGLLENGVLIHGLAMKNGLDKDAYVAPSLVEMYARFGGVEDAQKVFDEITLRSSVLWGVLMKGYLRYSRDSEVFRLFYLMREAGLGIDAFTLICLVKACGNVFAGREGKSVHGLSIRRSFIEQSGYLQASVVDMYVKCRLLDNAREVFETSVDKNVVMWTTLISGFAKCGRDNEAFDLFRQMMGESVLPNQCTLAALLVSCSSSGSQRHGRSVHGYMMRNEIEMDAVNFTSFIDMYARCGNIQMARKVFDMMPERNVISWSSMINAFGINGMFEEALDCFSKMKSQNVTPNSVTFVSLLSACSHSGNIEEGRKQFVSMTRDYGIAPEEEHYACMVDLLGRTGEVEEAKSFIDSMPVKPMASAWGALLNACRIHKNVDLAEEIAEKLLSMEHDESSVYVLLSNIYADAGMWEMVNSVRRKMGMEGYSKPMGLSAIEVG</sequence>
<dbReference type="SUPFAM" id="SSF48452">
    <property type="entry name" value="TPR-like"/>
    <property type="match status" value="1"/>
</dbReference>
<name>A0A8X7W534_BRACI</name>
<feature type="repeat" description="PPR" evidence="2">
    <location>
        <begin position="346"/>
        <end position="376"/>
    </location>
</feature>
<reference evidence="3 4" key="1">
    <citation type="submission" date="2020-02" db="EMBL/GenBank/DDBJ databases">
        <authorList>
            <person name="Ma Q."/>
            <person name="Huang Y."/>
            <person name="Song X."/>
            <person name="Pei D."/>
        </authorList>
    </citation>
    <scope>NUCLEOTIDE SEQUENCE [LARGE SCALE GENOMIC DNA]</scope>
    <source>
        <strain evidence="3">Sxm20200214</strain>
        <tissue evidence="3">Leaf</tissue>
    </source>
</reference>
<dbReference type="Pfam" id="PF13041">
    <property type="entry name" value="PPR_2"/>
    <property type="match status" value="2"/>
</dbReference>
<dbReference type="FunFam" id="1.25.40.10:FF:000351">
    <property type="entry name" value="Pentatricopeptide repeat-containing protein"/>
    <property type="match status" value="1"/>
</dbReference>
<dbReference type="FunFam" id="1.25.40.10:FF:001818">
    <property type="entry name" value="Pentatricopeptide repeat-containing protein At1g06140, mitochondrial"/>
    <property type="match status" value="1"/>
</dbReference>
<organism evidence="3 4">
    <name type="scientific">Brassica carinata</name>
    <name type="common">Ethiopian mustard</name>
    <name type="synonym">Abyssinian cabbage</name>
    <dbReference type="NCBI Taxonomy" id="52824"/>
    <lineage>
        <taxon>Eukaryota</taxon>
        <taxon>Viridiplantae</taxon>
        <taxon>Streptophyta</taxon>
        <taxon>Embryophyta</taxon>
        <taxon>Tracheophyta</taxon>
        <taxon>Spermatophyta</taxon>
        <taxon>Magnoliopsida</taxon>
        <taxon>eudicotyledons</taxon>
        <taxon>Gunneridae</taxon>
        <taxon>Pentapetalae</taxon>
        <taxon>rosids</taxon>
        <taxon>malvids</taxon>
        <taxon>Brassicales</taxon>
        <taxon>Brassicaceae</taxon>
        <taxon>Brassiceae</taxon>
        <taxon>Brassica</taxon>
    </lineage>
</organism>
<dbReference type="PANTHER" id="PTHR47926">
    <property type="entry name" value="PENTATRICOPEPTIDE REPEAT-CONTAINING PROTEIN"/>
    <property type="match status" value="1"/>
</dbReference>
<dbReference type="Pfam" id="PF01535">
    <property type="entry name" value="PPR"/>
    <property type="match status" value="3"/>
</dbReference>
<dbReference type="GO" id="GO:0009451">
    <property type="term" value="P:RNA modification"/>
    <property type="evidence" value="ECO:0007669"/>
    <property type="project" value="InterPro"/>
</dbReference>
<dbReference type="Proteomes" id="UP000886595">
    <property type="component" value="Unassembled WGS sequence"/>
</dbReference>
<dbReference type="InterPro" id="IPR046960">
    <property type="entry name" value="PPR_At4g14850-like_plant"/>
</dbReference>
<dbReference type="GO" id="GO:0003723">
    <property type="term" value="F:RNA binding"/>
    <property type="evidence" value="ECO:0007669"/>
    <property type="project" value="InterPro"/>
</dbReference>
<dbReference type="AlphaFoldDB" id="A0A8X7W534"/>
<feature type="repeat" description="PPR" evidence="2">
    <location>
        <begin position="71"/>
        <end position="101"/>
    </location>
</feature>
<evidence type="ECO:0008006" key="5">
    <source>
        <dbReference type="Google" id="ProtNLM"/>
    </source>
</evidence>
<feature type="repeat" description="PPR" evidence="2">
    <location>
        <begin position="412"/>
        <end position="447"/>
    </location>
</feature>
<evidence type="ECO:0000256" key="2">
    <source>
        <dbReference type="PROSITE-ProRule" id="PRU00708"/>
    </source>
</evidence>
<evidence type="ECO:0000256" key="1">
    <source>
        <dbReference type="ARBA" id="ARBA00022737"/>
    </source>
</evidence>
<dbReference type="PROSITE" id="PS51375">
    <property type="entry name" value="PPR"/>
    <property type="match status" value="5"/>
</dbReference>
<dbReference type="InterPro" id="IPR046848">
    <property type="entry name" value="E_motif"/>
</dbReference>
<gene>
    <name evidence="3" type="ORF">Bca52824_006821</name>
</gene>
<evidence type="ECO:0000313" key="3">
    <source>
        <dbReference type="EMBL" id="KAG2324093.1"/>
    </source>
</evidence>
<dbReference type="FunFam" id="1.25.40.10:FF:000090">
    <property type="entry name" value="Pentatricopeptide repeat-containing protein, chloroplastic"/>
    <property type="match status" value="1"/>
</dbReference>
<dbReference type="InterPro" id="IPR002885">
    <property type="entry name" value="PPR_rpt"/>
</dbReference>
<evidence type="ECO:0000313" key="4">
    <source>
        <dbReference type="Proteomes" id="UP000886595"/>
    </source>
</evidence>
<dbReference type="InterPro" id="IPR011990">
    <property type="entry name" value="TPR-like_helical_dom_sf"/>
</dbReference>
<dbReference type="EMBL" id="JAAMPC010000002">
    <property type="protein sequence ID" value="KAG2324093.1"/>
    <property type="molecule type" value="Genomic_DNA"/>
</dbReference>
<dbReference type="NCBIfam" id="TIGR00756">
    <property type="entry name" value="PPR"/>
    <property type="match status" value="5"/>
</dbReference>
<feature type="repeat" description="PPR" evidence="2">
    <location>
        <begin position="377"/>
        <end position="411"/>
    </location>
</feature>
<dbReference type="Gene3D" id="1.25.40.10">
    <property type="entry name" value="Tetratricopeptide repeat domain"/>
    <property type="match status" value="5"/>
</dbReference>
<keyword evidence="4" id="KW-1185">Reference proteome</keyword>
<comment type="caution">
    <text evidence="3">The sequence shown here is derived from an EMBL/GenBank/DDBJ whole genome shotgun (WGS) entry which is preliminary data.</text>
</comment>
<dbReference type="OrthoDB" id="185373at2759"/>
<proteinExistence type="predicted"/>
<protein>
    <recommendedName>
        <fullName evidence="5">Pentatricopeptide repeat-containing protein</fullName>
    </recommendedName>
</protein>